<reference evidence="2 3" key="1">
    <citation type="submission" date="2018-06" db="EMBL/GenBank/DDBJ databases">
        <title>Extensive metabolic versatility and redundancy in microbially diverse, dynamic hydrothermal sediments.</title>
        <authorList>
            <person name="Dombrowski N."/>
            <person name="Teske A."/>
            <person name="Baker B.J."/>
        </authorList>
    </citation>
    <scope>NUCLEOTIDE SEQUENCE [LARGE SCALE GENOMIC DNA]</scope>
    <source>
        <strain evidence="2">B10_G13</strain>
    </source>
</reference>
<dbReference type="PANTHER" id="PTHR48094">
    <property type="entry name" value="PROTEIN/NUCLEIC ACID DEGLYCASE DJ-1-RELATED"/>
    <property type="match status" value="1"/>
</dbReference>
<dbReference type="SUPFAM" id="SSF52317">
    <property type="entry name" value="Class I glutamine amidotransferase-like"/>
    <property type="match status" value="1"/>
</dbReference>
<organism evidence="2 3">
    <name type="scientific">candidate division TA06 bacterium</name>
    <dbReference type="NCBI Taxonomy" id="2250710"/>
    <lineage>
        <taxon>Bacteria</taxon>
        <taxon>Bacteria division TA06</taxon>
    </lineage>
</organism>
<dbReference type="Gene3D" id="3.40.50.880">
    <property type="match status" value="1"/>
</dbReference>
<sequence>MRRLFLIMIFILISLSLFSRDVVENRGDIIMIVAPENYRDEEFQIPYDYLKSKGYNVIVASRTTDSITGMLRGKIKPDSLIKNIIPDSFDALVIPGGSGASVFFNDTLVKNIVLRFNRDNKIISAICLSPVTLAKFGVLKGKNATVWPSIFTKRELEKYGAKYKNNNVVIDGNIITGDGPKSSLEFAKAIDSLIILRKEANNVK</sequence>
<dbReference type="CDD" id="cd03135">
    <property type="entry name" value="GATase1_DJ-1"/>
    <property type="match status" value="1"/>
</dbReference>
<evidence type="ECO:0000259" key="1">
    <source>
        <dbReference type="Pfam" id="PF01965"/>
    </source>
</evidence>
<dbReference type="Proteomes" id="UP000271125">
    <property type="component" value="Unassembled WGS sequence"/>
</dbReference>
<dbReference type="InterPro" id="IPR002818">
    <property type="entry name" value="DJ-1/PfpI"/>
</dbReference>
<protein>
    <recommendedName>
        <fullName evidence="1">DJ-1/PfpI domain-containing protein</fullName>
    </recommendedName>
</protein>
<gene>
    <name evidence="2" type="ORF">DRP43_06005</name>
</gene>
<dbReference type="PANTHER" id="PTHR48094:SF12">
    <property type="entry name" value="PARKINSON DISEASE PROTEIN 7 HOMOLOG"/>
    <property type="match status" value="1"/>
</dbReference>
<proteinExistence type="predicted"/>
<dbReference type="InterPro" id="IPR050325">
    <property type="entry name" value="Prot/Nucl_acid_deglycase"/>
</dbReference>
<dbReference type="AlphaFoldDB" id="A0A660SBV6"/>
<accession>A0A660SBV6</accession>
<comment type="caution">
    <text evidence="2">The sequence shown here is derived from an EMBL/GenBank/DDBJ whole genome shotgun (WGS) entry which is preliminary data.</text>
</comment>
<name>A0A660SBV6_UNCT6</name>
<dbReference type="Pfam" id="PF01965">
    <property type="entry name" value="DJ-1_PfpI"/>
    <property type="match status" value="1"/>
</dbReference>
<evidence type="ECO:0000313" key="3">
    <source>
        <dbReference type="Proteomes" id="UP000271125"/>
    </source>
</evidence>
<dbReference type="EMBL" id="QNBD01000302">
    <property type="protein sequence ID" value="RKX68239.1"/>
    <property type="molecule type" value="Genomic_DNA"/>
</dbReference>
<feature type="domain" description="DJ-1/PfpI" evidence="1">
    <location>
        <begin position="30"/>
        <end position="190"/>
    </location>
</feature>
<evidence type="ECO:0000313" key="2">
    <source>
        <dbReference type="EMBL" id="RKX68239.1"/>
    </source>
</evidence>
<dbReference type="GO" id="GO:0005737">
    <property type="term" value="C:cytoplasm"/>
    <property type="evidence" value="ECO:0007669"/>
    <property type="project" value="TreeGrafter"/>
</dbReference>
<dbReference type="InterPro" id="IPR029062">
    <property type="entry name" value="Class_I_gatase-like"/>
</dbReference>